<accession>A0A6J5NJ98</accession>
<name>A0A6J5NJ98_9CAUD</name>
<proteinExistence type="predicted"/>
<evidence type="ECO:0000313" key="1">
    <source>
        <dbReference type="EMBL" id="CAB4159900.1"/>
    </source>
</evidence>
<dbReference type="EMBL" id="LR796696">
    <property type="protein sequence ID" value="CAB4159900.1"/>
    <property type="molecule type" value="Genomic_DNA"/>
</dbReference>
<organism evidence="1">
    <name type="scientific">uncultured Caudovirales phage</name>
    <dbReference type="NCBI Taxonomy" id="2100421"/>
    <lineage>
        <taxon>Viruses</taxon>
        <taxon>Duplodnaviria</taxon>
        <taxon>Heunggongvirae</taxon>
        <taxon>Uroviricota</taxon>
        <taxon>Caudoviricetes</taxon>
        <taxon>Peduoviridae</taxon>
        <taxon>Maltschvirus</taxon>
        <taxon>Maltschvirus maltsch</taxon>
    </lineage>
</organism>
<sequence>MSLSLVENLRITHNINTQDVKYSKFRILNTAENTAHKNVLISVLDNENFDFKIIQSETLVNESEWDNCSNEITIDQINPKQIIDFVLRTQVNGNTQPNIYDCQFSINSIEVIY</sequence>
<gene>
    <name evidence="1" type="ORF">UFOVP724_17</name>
</gene>
<reference evidence="1" key="1">
    <citation type="submission" date="2020-04" db="EMBL/GenBank/DDBJ databases">
        <authorList>
            <person name="Chiriac C."/>
            <person name="Salcher M."/>
            <person name="Ghai R."/>
            <person name="Kavagutti S V."/>
        </authorList>
    </citation>
    <scope>NUCLEOTIDE SEQUENCE</scope>
</reference>
<protein>
    <submittedName>
        <fullName evidence="1">Uncharacterized protein</fullName>
    </submittedName>
</protein>